<evidence type="ECO:0008006" key="4">
    <source>
        <dbReference type="Google" id="ProtNLM"/>
    </source>
</evidence>
<organism evidence="2 3">
    <name type="scientific">Nocardia jiangxiensis</name>
    <dbReference type="NCBI Taxonomy" id="282685"/>
    <lineage>
        <taxon>Bacteria</taxon>
        <taxon>Bacillati</taxon>
        <taxon>Actinomycetota</taxon>
        <taxon>Actinomycetes</taxon>
        <taxon>Mycobacteriales</taxon>
        <taxon>Nocardiaceae</taxon>
        <taxon>Nocardia</taxon>
    </lineage>
</organism>
<feature type="transmembrane region" description="Helical" evidence="1">
    <location>
        <begin position="292"/>
        <end position="313"/>
    </location>
</feature>
<accession>A0ABW6SEN3</accession>
<reference evidence="2 3" key="1">
    <citation type="submission" date="2024-10" db="EMBL/GenBank/DDBJ databases">
        <title>The Natural Products Discovery Center: Release of the First 8490 Sequenced Strains for Exploring Actinobacteria Biosynthetic Diversity.</title>
        <authorList>
            <person name="Kalkreuter E."/>
            <person name="Kautsar S.A."/>
            <person name="Yang D."/>
            <person name="Bader C.D."/>
            <person name="Teijaro C.N."/>
            <person name="Fluegel L."/>
            <person name="Davis C.M."/>
            <person name="Simpson J.R."/>
            <person name="Lauterbach L."/>
            <person name="Steele A.D."/>
            <person name="Gui C."/>
            <person name="Meng S."/>
            <person name="Li G."/>
            <person name="Viehrig K."/>
            <person name="Ye F."/>
            <person name="Su P."/>
            <person name="Kiefer A.F."/>
            <person name="Nichols A."/>
            <person name="Cepeda A.J."/>
            <person name="Yan W."/>
            <person name="Fan B."/>
            <person name="Jiang Y."/>
            <person name="Adhikari A."/>
            <person name="Zheng C.-J."/>
            <person name="Schuster L."/>
            <person name="Cowan T.M."/>
            <person name="Smanski M.J."/>
            <person name="Chevrette M.G."/>
            <person name="De Carvalho L.P.S."/>
            <person name="Shen B."/>
        </authorList>
    </citation>
    <scope>NUCLEOTIDE SEQUENCE [LARGE SCALE GENOMIC DNA]</scope>
    <source>
        <strain evidence="2 3">NPDC002593</strain>
    </source>
</reference>
<protein>
    <recommendedName>
        <fullName evidence="4">ABC-2 type transport system permease protein</fullName>
    </recommendedName>
</protein>
<comment type="caution">
    <text evidence="2">The sequence shown here is derived from an EMBL/GenBank/DDBJ whole genome shotgun (WGS) entry which is preliminary data.</text>
</comment>
<feature type="transmembrane region" description="Helical" evidence="1">
    <location>
        <begin position="61"/>
        <end position="86"/>
    </location>
</feature>
<dbReference type="EMBL" id="JBIAQY010000029">
    <property type="protein sequence ID" value="MFF3574704.1"/>
    <property type="molecule type" value="Genomic_DNA"/>
</dbReference>
<feature type="transmembrane region" description="Helical" evidence="1">
    <location>
        <begin position="29"/>
        <end position="49"/>
    </location>
</feature>
<dbReference type="Proteomes" id="UP001601992">
    <property type="component" value="Unassembled WGS sequence"/>
</dbReference>
<keyword evidence="1" id="KW-0472">Membrane</keyword>
<gene>
    <name evidence="2" type="ORF">ACFYXQ_43845</name>
</gene>
<keyword evidence="1" id="KW-1133">Transmembrane helix</keyword>
<feature type="transmembrane region" description="Helical" evidence="1">
    <location>
        <begin position="106"/>
        <end position="127"/>
    </location>
</feature>
<keyword evidence="3" id="KW-1185">Reference proteome</keyword>
<feature type="transmembrane region" description="Helical" evidence="1">
    <location>
        <begin position="139"/>
        <end position="158"/>
    </location>
</feature>
<feature type="transmembrane region" description="Helical" evidence="1">
    <location>
        <begin position="179"/>
        <end position="197"/>
    </location>
</feature>
<dbReference type="RefSeq" id="WP_387406936.1">
    <property type="nucleotide sequence ID" value="NZ_JBIAQY010000029.1"/>
</dbReference>
<sequence length="325" mass="35339">MISGATIRLFLSLKWTLTRNGMRGSRGRTLSLIVSWALAGFIGLLLMLSPARLNTFSDDDGWALSVPLVLVLAASWAVMPLIFPNVGDEAVDVTRLALLPLRPQQLIGGLLAASFVAIGPFVGLLLLTGLAVGTARHPAAALVAAIAVPLTLMTFIVFRRAVATANTALLTSRRGRERVVASAIGLVLVWELFVNVGRKKLEAVSLEDLVPISRWLEWVPPGSALRRNPCCGRQLLHPGRSTVVVDCSCAGRRAVVAVQFGNTFGYDRSGFWIVLHTNRTRADARRELLGRLLARAVVAVPYLLILTTVVAALSRRWRNCQRRWG</sequence>
<keyword evidence="1" id="KW-0812">Transmembrane</keyword>
<name>A0ABW6SEN3_9NOCA</name>
<evidence type="ECO:0000313" key="3">
    <source>
        <dbReference type="Proteomes" id="UP001601992"/>
    </source>
</evidence>
<evidence type="ECO:0000313" key="2">
    <source>
        <dbReference type="EMBL" id="MFF3574704.1"/>
    </source>
</evidence>
<proteinExistence type="predicted"/>
<evidence type="ECO:0000256" key="1">
    <source>
        <dbReference type="SAM" id="Phobius"/>
    </source>
</evidence>